<dbReference type="AlphaFoldDB" id="A0A0Q3HV18"/>
<dbReference type="PANTHER" id="PTHR14239">
    <property type="entry name" value="DUDULIN-RELATED"/>
    <property type="match status" value="1"/>
</dbReference>
<name>A0A0Q3HV18_9FLAO</name>
<dbReference type="STRING" id="452084.AR438_05440"/>
<dbReference type="PANTHER" id="PTHR14239:SF10">
    <property type="entry name" value="REDUCTASE"/>
    <property type="match status" value="1"/>
</dbReference>
<evidence type="ECO:0000256" key="1">
    <source>
        <dbReference type="ARBA" id="ARBA00023002"/>
    </source>
</evidence>
<organism evidence="3 4">
    <name type="scientific">Chryseobacterium aquaticum</name>
    <dbReference type="NCBI Taxonomy" id="452084"/>
    <lineage>
        <taxon>Bacteria</taxon>
        <taxon>Pseudomonadati</taxon>
        <taxon>Bacteroidota</taxon>
        <taxon>Flavobacteriia</taxon>
        <taxon>Flavobacteriales</taxon>
        <taxon>Weeksellaceae</taxon>
        <taxon>Chryseobacterium group</taxon>
        <taxon>Chryseobacterium</taxon>
    </lineage>
</organism>
<dbReference type="OrthoDB" id="663900at2"/>
<evidence type="ECO:0000313" key="3">
    <source>
        <dbReference type="EMBL" id="KQK26687.1"/>
    </source>
</evidence>
<dbReference type="SUPFAM" id="SSF51735">
    <property type="entry name" value="NAD(P)-binding Rossmann-fold domains"/>
    <property type="match status" value="1"/>
</dbReference>
<dbReference type="InterPro" id="IPR036291">
    <property type="entry name" value="NAD(P)-bd_dom_sf"/>
</dbReference>
<protein>
    <recommendedName>
        <fullName evidence="2">Pyrroline-5-carboxylate reductase catalytic N-terminal domain-containing protein</fullName>
    </recommendedName>
</protein>
<dbReference type="Gene3D" id="3.40.50.720">
    <property type="entry name" value="NAD(P)-binding Rossmann-like Domain"/>
    <property type="match status" value="1"/>
</dbReference>
<dbReference type="InterPro" id="IPR051267">
    <property type="entry name" value="STEAP_metalloreductase"/>
</dbReference>
<evidence type="ECO:0000313" key="4">
    <source>
        <dbReference type="Proteomes" id="UP000051682"/>
    </source>
</evidence>
<dbReference type="Proteomes" id="UP000051682">
    <property type="component" value="Unassembled WGS sequence"/>
</dbReference>
<sequence>MNISFIGAGNVASSLGNLFANSGHTVKYGTQNPNDGQLSISEACIFGEVVCFAIPYSAMEDVLTINKESLKGKIVVDITNAINIEDWSPLFLGEDSGGEQTARLLPESKVVKAFNTIFADVMKPEKQQFDGQKLTAFIASDDTEAAETIKKLADEAGFSGFVVGGIRNAHHLEAIAHLNIAVAISGGGTDAGFTYFQRK</sequence>
<keyword evidence="4" id="KW-1185">Reference proteome</keyword>
<dbReference type="Pfam" id="PF03807">
    <property type="entry name" value="F420_oxidored"/>
    <property type="match status" value="1"/>
</dbReference>
<accession>A0A0Q3HV18</accession>
<comment type="caution">
    <text evidence="3">The sequence shown here is derived from an EMBL/GenBank/DDBJ whole genome shotgun (WGS) entry which is preliminary data.</text>
</comment>
<evidence type="ECO:0000259" key="2">
    <source>
        <dbReference type="Pfam" id="PF03807"/>
    </source>
</evidence>
<feature type="domain" description="Pyrroline-5-carboxylate reductase catalytic N-terminal" evidence="2">
    <location>
        <begin position="3"/>
        <end position="80"/>
    </location>
</feature>
<reference evidence="3 4" key="1">
    <citation type="submission" date="2015-10" db="EMBL/GenBank/DDBJ databases">
        <title>Chryseobacterium aquaticum genome.</title>
        <authorList>
            <person name="Newman J.D."/>
            <person name="Ferguson M.B."/>
            <person name="Miller J.R."/>
        </authorList>
    </citation>
    <scope>NUCLEOTIDE SEQUENCE [LARGE SCALE GENOMIC DNA]</scope>
    <source>
        <strain evidence="3 4">KCTC 12483</strain>
    </source>
</reference>
<dbReference type="RefSeq" id="WP_056012867.1">
    <property type="nucleotide sequence ID" value="NZ_LLYZ01000003.1"/>
</dbReference>
<keyword evidence="1" id="KW-0560">Oxidoreductase</keyword>
<dbReference type="EMBL" id="LLYZ01000003">
    <property type="protein sequence ID" value="KQK26687.1"/>
    <property type="molecule type" value="Genomic_DNA"/>
</dbReference>
<proteinExistence type="predicted"/>
<dbReference type="GO" id="GO:0016491">
    <property type="term" value="F:oxidoreductase activity"/>
    <property type="evidence" value="ECO:0007669"/>
    <property type="project" value="UniProtKB-KW"/>
</dbReference>
<gene>
    <name evidence="3" type="ORF">AR438_05440</name>
</gene>
<dbReference type="InterPro" id="IPR028939">
    <property type="entry name" value="P5C_Rdtase_cat_N"/>
</dbReference>